<dbReference type="Gene3D" id="3.40.630.100">
    <property type="entry name" value="Poly-gamma-glutamate hydrolase, zinc-binding motif"/>
    <property type="match status" value="1"/>
</dbReference>
<dbReference type="InterPro" id="IPR038128">
    <property type="entry name" value="Gamma_PGA_hydro_sf"/>
</dbReference>
<dbReference type="Pfam" id="PF05908">
    <property type="entry name" value="Gamma_PGA_hydro"/>
    <property type="match status" value="1"/>
</dbReference>
<gene>
    <name evidence="2" type="ORF">PVN32_28140</name>
</gene>
<dbReference type="AlphaFoldDB" id="A0AAW6KLT8"/>
<feature type="region of interest" description="Disordered" evidence="1">
    <location>
        <begin position="1"/>
        <end position="21"/>
    </location>
</feature>
<evidence type="ECO:0000313" key="3">
    <source>
        <dbReference type="Proteomes" id="UP001216709"/>
    </source>
</evidence>
<evidence type="ECO:0000256" key="1">
    <source>
        <dbReference type="SAM" id="MobiDB-lite"/>
    </source>
</evidence>
<sequence>LVSPSHRLAGGNPENINNQCKTGQSIQLEISTPQREAFFSEFSLWTRASSKNETFQAYVSAVKEVLETRYK</sequence>
<evidence type="ECO:0000313" key="2">
    <source>
        <dbReference type="EMBL" id="MDE1455972.1"/>
    </source>
</evidence>
<comment type="caution">
    <text evidence="2">The sequence shown here is derived from an EMBL/GenBank/DDBJ whole genome shotgun (WGS) entry which is preliminary data.</text>
</comment>
<dbReference type="GO" id="GO:0016787">
    <property type="term" value="F:hydrolase activity"/>
    <property type="evidence" value="ECO:0007669"/>
    <property type="project" value="UniProtKB-KW"/>
</dbReference>
<keyword evidence="2" id="KW-0378">Hydrolase</keyword>
<dbReference type="Proteomes" id="UP001216709">
    <property type="component" value="Unassembled WGS sequence"/>
</dbReference>
<reference evidence="2" key="1">
    <citation type="submission" date="2022-12" db="EMBL/GenBank/DDBJ databases">
        <title>Draft Genome Sequences of Bacillus licheniformis and Bacillus paralicheniformis strains isolated from Irish skim milk powders.</title>
        <authorList>
            <person name="Lourenco A."/>
            <person name="Li F."/>
            <person name="Geraldine D."/>
            <person name="Tobin J.T."/>
            <person name="Butler F."/>
            <person name="Jordan K."/>
            <person name="Obrien T."/>
        </authorList>
    </citation>
    <scope>NUCLEOTIDE SEQUENCE</scope>
    <source>
        <strain evidence="2">3370</strain>
    </source>
</reference>
<feature type="non-terminal residue" evidence="2">
    <location>
        <position position="1"/>
    </location>
</feature>
<dbReference type="InterPro" id="IPR008585">
    <property type="entry name" value="Gamma_PGA_hydro"/>
</dbReference>
<proteinExistence type="predicted"/>
<name>A0AAW6KLT8_9BACI</name>
<organism evidence="2 3">
    <name type="scientific">Bacillus paralicheniformis</name>
    <dbReference type="NCBI Taxonomy" id="1648923"/>
    <lineage>
        <taxon>Bacteria</taxon>
        <taxon>Bacillati</taxon>
        <taxon>Bacillota</taxon>
        <taxon>Bacilli</taxon>
        <taxon>Bacillales</taxon>
        <taxon>Bacillaceae</taxon>
        <taxon>Bacillus</taxon>
    </lineage>
</organism>
<dbReference type="EMBL" id="JARAFO010000982">
    <property type="protein sequence ID" value="MDE1455972.1"/>
    <property type="molecule type" value="Genomic_DNA"/>
</dbReference>
<accession>A0AAW6KLT8</accession>
<dbReference type="RefSeq" id="WP_274686337.1">
    <property type="nucleotide sequence ID" value="NZ_JARAFO010000982.1"/>
</dbReference>
<protein>
    <submittedName>
        <fullName evidence="2">Poly-gamma-glutamate hydrolase family protein</fullName>
    </submittedName>
</protein>